<dbReference type="InterPro" id="IPR005467">
    <property type="entry name" value="His_kinase_dom"/>
</dbReference>
<evidence type="ECO:0000313" key="10">
    <source>
        <dbReference type="Proteomes" id="UP000249354"/>
    </source>
</evidence>
<keyword evidence="6" id="KW-0902">Two-component regulatory system</keyword>
<keyword evidence="3" id="KW-0597">Phosphoprotein</keyword>
<dbReference type="InterPro" id="IPR050736">
    <property type="entry name" value="Sensor_HK_Regulatory"/>
</dbReference>
<sequence>MAKRPRSFRRNLLLKILAFSVPILLIGQAVALRKARTSLLTTARQNLTSSAIRKAEELETGIRSVEADMNLLAQTTAFQSGDAETIKATLAQFEEDTPYTIKCVELLAPKAKAAAVNTCNRRSIVPSAKQVPWLQSGSVEKADFYVFSTGTNQPASEPPFSGSPPEAISERQRELSNSPNSRPINSSESERALIKFVVASPLYNQSGRLIYTLAMEVWLYQLQDTGAQSLVGETVVIDANNIVVTHPDKTQVGKDIKDLLDAEKLSDIVGSVKENRDDFTHLSGFIPGVKSQWLTGYSGFEVPASPKQNRVWTVLAVTPIDQALYGLNDIRQVLLVLTIGLLIASSLLAIYVARSLSLPVERLIRYTQDVDDLTFVRPAPHTSYIWELDYLGTVIERMLKRLGENAAELRQAWQDAQSANQLKNEFLANTSHELRTPLNGIIGSIRVIRDGLCDSKAEELDFLQQADNAALHLLAVIEDILSIAKIEAGTLDVDIKPVDLRHVLADVLTMQQLPFQQKGVQLVRPEPSTPIMIPADHSRFKQVLINVLSNALKFTDQGSVTVRVTTDESDMAMPFGNVYSPVGYGSNSAIETSAQATEIFMPPDAWVKIVVRDTGIGIAPKNLKKLFKPFVMIDGSHTRPYEGTGLGLAISRNFMRLMQGDIAIYSGGEGKGTTVTIVAPRIPKPVEEPVSAEVNSSEVVFAEGSAAKDARDQVRIDRADRGAIAHQKTSS</sequence>
<evidence type="ECO:0000259" key="8">
    <source>
        <dbReference type="PROSITE" id="PS50109"/>
    </source>
</evidence>
<feature type="domain" description="Histidine kinase" evidence="8">
    <location>
        <begin position="429"/>
        <end position="683"/>
    </location>
</feature>
<dbReference type="PANTHER" id="PTHR43711">
    <property type="entry name" value="TWO-COMPONENT HISTIDINE KINASE"/>
    <property type="match status" value="1"/>
</dbReference>
<dbReference type="SUPFAM" id="SSF55874">
    <property type="entry name" value="ATPase domain of HSP90 chaperone/DNA topoisomerase II/histidine kinase"/>
    <property type="match status" value="1"/>
</dbReference>
<reference evidence="10" key="1">
    <citation type="submission" date="2018-04" db="EMBL/GenBank/DDBJ databases">
        <authorList>
            <person name="Cornet L."/>
        </authorList>
    </citation>
    <scope>NUCLEOTIDE SEQUENCE [LARGE SCALE GENOMIC DNA]</scope>
</reference>
<dbReference type="AlphaFoldDB" id="A0A2W4UDI2"/>
<dbReference type="Pfam" id="PF02518">
    <property type="entry name" value="HATPase_c"/>
    <property type="match status" value="1"/>
</dbReference>
<protein>
    <recommendedName>
        <fullName evidence="2">histidine kinase</fullName>
        <ecNumber evidence="2">2.7.13.3</ecNumber>
    </recommendedName>
</protein>
<evidence type="ECO:0000256" key="2">
    <source>
        <dbReference type="ARBA" id="ARBA00012438"/>
    </source>
</evidence>
<dbReference type="InterPro" id="IPR003661">
    <property type="entry name" value="HisK_dim/P_dom"/>
</dbReference>
<comment type="catalytic activity">
    <reaction evidence="1">
        <text>ATP + protein L-histidine = ADP + protein N-phospho-L-histidine.</text>
        <dbReference type="EC" id="2.7.13.3"/>
    </reaction>
</comment>
<dbReference type="Gene3D" id="1.10.287.130">
    <property type="match status" value="1"/>
</dbReference>
<dbReference type="InterPro" id="IPR036097">
    <property type="entry name" value="HisK_dim/P_sf"/>
</dbReference>
<dbReference type="Proteomes" id="UP000249354">
    <property type="component" value="Unassembled WGS sequence"/>
</dbReference>
<evidence type="ECO:0000256" key="4">
    <source>
        <dbReference type="ARBA" id="ARBA00022679"/>
    </source>
</evidence>
<organism evidence="9 10">
    <name type="scientific">Leptolyngbya foveolarum</name>
    <dbReference type="NCBI Taxonomy" id="47253"/>
    <lineage>
        <taxon>Bacteria</taxon>
        <taxon>Bacillati</taxon>
        <taxon>Cyanobacteriota</taxon>
        <taxon>Cyanophyceae</taxon>
        <taxon>Leptolyngbyales</taxon>
        <taxon>Leptolyngbyaceae</taxon>
        <taxon>Leptolyngbya group</taxon>
        <taxon>Leptolyngbya</taxon>
    </lineage>
</organism>
<name>A0A2W4UDI2_9CYAN</name>
<feature type="region of interest" description="Disordered" evidence="7">
    <location>
        <begin position="151"/>
        <end position="186"/>
    </location>
</feature>
<dbReference type="GO" id="GO:0000155">
    <property type="term" value="F:phosphorelay sensor kinase activity"/>
    <property type="evidence" value="ECO:0007669"/>
    <property type="project" value="InterPro"/>
</dbReference>
<dbReference type="SMART" id="SM00388">
    <property type="entry name" value="HisKA"/>
    <property type="match status" value="1"/>
</dbReference>
<keyword evidence="5 9" id="KW-0418">Kinase</keyword>
<dbReference type="SUPFAM" id="SSF47384">
    <property type="entry name" value="Homodimeric domain of signal transducing histidine kinase"/>
    <property type="match status" value="1"/>
</dbReference>
<dbReference type="PANTHER" id="PTHR43711:SF29">
    <property type="entry name" value="HISTIDINE KINASE"/>
    <property type="match status" value="1"/>
</dbReference>
<dbReference type="CDD" id="cd00082">
    <property type="entry name" value="HisKA"/>
    <property type="match status" value="1"/>
</dbReference>
<evidence type="ECO:0000313" key="9">
    <source>
        <dbReference type="EMBL" id="PZO18284.1"/>
    </source>
</evidence>
<dbReference type="Gene3D" id="3.30.565.10">
    <property type="entry name" value="Histidine kinase-like ATPase, C-terminal domain"/>
    <property type="match status" value="1"/>
</dbReference>
<dbReference type="PRINTS" id="PR00344">
    <property type="entry name" value="BCTRLSENSOR"/>
</dbReference>
<comment type="caution">
    <text evidence="9">The sequence shown here is derived from an EMBL/GenBank/DDBJ whole genome shotgun (WGS) entry which is preliminary data.</text>
</comment>
<feature type="compositionally biased region" description="Low complexity" evidence="7">
    <location>
        <begin position="176"/>
        <end position="186"/>
    </location>
</feature>
<evidence type="ECO:0000256" key="7">
    <source>
        <dbReference type="SAM" id="MobiDB-lite"/>
    </source>
</evidence>
<dbReference type="EMBL" id="QBMC01000056">
    <property type="protein sequence ID" value="PZO18284.1"/>
    <property type="molecule type" value="Genomic_DNA"/>
</dbReference>
<evidence type="ECO:0000256" key="3">
    <source>
        <dbReference type="ARBA" id="ARBA00022553"/>
    </source>
</evidence>
<dbReference type="Pfam" id="PF00512">
    <property type="entry name" value="HisKA"/>
    <property type="match status" value="1"/>
</dbReference>
<accession>A0A2W4UDI2</accession>
<proteinExistence type="predicted"/>
<dbReference type="InterPro" id="IPR003594">
    <property type="entry name" value="HATPase_dom"/>
</dbReference>
<evidence type="ECO:0000256" key="1">
    <source>
        <dbReference type="ARBA" id="ARBA00000085"/>
    </source>
</evidence>
<dbReference type="Gene3D" id="3.30.450.20">
    <property type="entry name" value="PAS domain"/>
    <property type="match status" value="1"/>
</dbReference>
<keyword evidence="4" id="KW-0808">Transferase</keyword>
<evidence type="ECO:0000256" key="6">
    <source>
        <dbReference type="ARBA" id="ARBA00023012"/>
    </source>
</evidence>
<dbReference type="CDD" id="cd16922">
    <property type="entry name" value="HATPase_EvgS-ArcB-TorS-like"/>
    <property type="match status" value="1"/>
</dbReference>
<dbReference type="InterPro" id="IPR036890">
    <property type="entry name" value="HATPase_C_sf"/>
</dbReference>
<dbReference type="SMART" id="SM00387">
    <property type="entry name" value="HATPase_c"/>
    <property type="match status" value="1"/>
</dbReference>
<dbReference type="EC" id="2.7.13.3" evidence="2"/>
<reference evidence="9 10" key="2">
    <citation type="submission" date="2018-06" db="EMBL/GenBank/DDBJ databases">
        <title>Metagenomic assembly of (sub)arctic Cyanobacteria and their associated microbiome from non-axenic cultures.</title>
        <authorList>
            <person name="Baurain D."/>
        </authorList>
    </citation>
    <scope>NUCLEOTIDE SEQUENCE [LARGE SCALE GENOMIC DNA]</scope>
    <source>
        <strain evidence="9">ULC129bin1</strain>
    </source>
</reference>
<dbReference type="InterPro" id="IPR004358">
    <property type="entry name" value="Sig_transdc_His_kin-like_C"/>
</dbReference>
<gene>
    <name evidence="9" type="ORF">DCF25_09985</name>
</gene>
<evidence type="ECO:0000256" key="5">
    <source>
        <dbReference type="ARBA" id="ARBA00022777"/>
    </source>
</evidence>
<dbReference type="PROSITE" id="PS50109">
    <property type="entry name" value="HIS_KIN"/>
    <property type="match status" value="1"/>
</dbReference>